<accession>A0A1M5QVC2</accession>
<reference evidence="3 4" key="1">
    <citation type="submission" date="2016-11" db="EMBL/GenBank/DDBJ databases">
        <authorList>
            <person name="Jaros S."/>
            <person name="Januszkiewicz K."/>
            <person name="Wedrychowicz H."/>
        </authorList>
    </citation>
    <scope>NUCLEOTIDE SEQUENCE [LARGE SCALE GENOMIC DNA]</scope>
    <source>
        <strain evidence="3 4">DSM 28715</strain>
    </source>
</reference>
<keyword evidence="4" id="KW-1185">Reference proteome</keyword>
<protein>
    <recommendedName>
        <fullName evidence="5">Right handed beta helix region</fullName>
    </recommendedName>
</protein>
<feature type="chain" id="PRO_5013382208" description="Right handed beta helix region" evidence="2">
    <location>
        <begin position="24"/>
        <end position="1013"/>
    </location>
</feature>
<dbReference type="EMBL" id="FQXB01000003">
    <property type="protein sequence ID" value="SHH18104.1"/>
    <property type="molecule type" value="Genomic_DNA"/>
</dbReference>
<evidence type="ECO:0000313" key="4">
    <source>
        <dbReference type="Proteomes" id="UP000184074"/>
    </source>
</evidence>
<sequence>MYWTFIFGLFGALMAAASGSNNSSDEQTSIRNAEEPPEQDVADTKQTKVAARTVAPDQEPQVSKSGSTKAKETQTEKTPTEVSEVESPPQTGTPTEVPEPGPVTLTQDVTAEVIAGRVTKFDLSEVDDVQSVKVLSGPEAGNLTVNPDNTLSLVLTGSEHTGALNFSYEVTHSNGDKTVFDADVDAIAGPQEKGWGTGEFYVLQEDDNGDMIIEHGDNHRKVFISNDDDALSRADIAALEGMKVEQITGLWLSQNPEYGGSEGLALKPDAGMELWYSITGSNQGPTSNWLLFERGFEYDDLDRLVARGSTGESELHPQLIGAYGEGDKPVLHTVLNMYQEWSDNTVIQGVALPEGAKLIWGENIILDNVSMSNEELTVKGVDAFTLRNSDITDVFRDEPVRDTDIWEPAYNRISGSFFDELDGLLLEGNFFDHNGWADGYSYDMSTDNPQSPSFYNHNIYIQNTVTDVTLRDNITMRASSFGATIRPGAFVEDNLFLDNNAALNALGGDYKDAGFIGNYSLLNGNVITSGAHKTVDDKEGALTMGAGIWGRMTTLLDNIVTHLSDPNNPADGADKEFAHFAVRTPDGSGFYDDTMIYNWSAERGNSEENADRNIEGLDKDVLDDTTIQLFTAALLGQPNATIDDLSDYLRQQYQGDQDQVVTADTIVDFFKAGFGLDVDVRDDAQTLRFVPNDLGDGVRWDNRLNWSTDDLPGTRDGDSVDLGGNWVNYGGTTTLEDLDFGDGGKLAVGNGYLEINDHIAVGDSGAEISIERSGQFWTNGYTDLDTLEINVAGGRFANTGLFAGSSELTVSDNAQALLATDGADFIVRDGSGLAINGSDVKVGFDGEAGGTGVLLFSDNATLSFKADEDGFGTIREFRSGHFDQEGSDIESGVNLGDVNLELDVSAIAGGGATTETLIRVDEVTGAIGSVDVVGLASNQNATVFVDYSNDIVTLTLGAKGSGSGNVSIETAGNETQSNSSSALWASLTNGHGIYADDPASSIPSEEDEDALVD</sequence>
<dbReference type="InterPro" id="IPR011050">
    <property type="entry name" value="Pectin_lyase_fold/virulence"/>
</dbReference>
<dbReference type="Proteomes" id="UP000184074">
    <property type="component" value="Unassembled WGS sequence"/>
</dbReference>
<feature type="signal peptide" evidence="2">
    <location>
        <begin position="1"/>
        <end position="23"/>
    </location>
</feature>
<name>A0A1M5QVC2_9RHOB</name>
<proteinExistence type="predicted"/>
<dbReference type="OrthoDB" id="7796425at2"/>
<feature type="compositionally biased region" description="Basic and acidic residues" evidence="1">
    <location>
        <begin position="69"/>
        <end position="79"/>
    </location>
</feature>
<feature type="compositionally biased region" description="Low complexity" evidence="1">
    <location>
        <begin position="88"/>
        <end position="103"/>
    </location>
</feature>
<evidence type="ECO:0000256" key="2">
    <source>
        <dbReference type="SAM" id="SignalP"/>
    </source>
</evidence>
<dbReference type="SUPFAM" id="SSF51126">
    <property type="entry name" value="Pectin lyase-like"/>
    <property type="match status" value="1"/>
</dbReference>
<dbReference type="AlphaFoldDB" id="A0A1M5QVC2"/>
<evidence type="ECO:0008006" key="5">
    <source>
        <dbReference type="Google" id="ProtNLM"/>
    </source>
</evidence>
<evidence type="ECO:0000313" key="3">
    <source>
        <dbReference type="EMBL" id="SHH18104.1"/>
    </source>
</evidence>
<gene>
    <name evidence="3" type="ORF">SAMN05444003_2345</name>
</gene>
<dbReference type="RefSeq" id="WP_072901273.1">
    <property type="nucleotide sequence ID" value="NZ_FQXB01000003.1"/>
</dbReference>
<evidence type="ECO:0000256" key="1">
    <source>
        <dbReference type="SAM" id="MobiDB-lite"/>
    </source>
</evidence>
<feature type="region of interest" description="Disordered" evidence="1">
    <location>
        <begin position="18"/>
        <end position="103"/>
    </location>
</feature>
<feature type="compositionally biased region" description="Polar residues" evidence="1">
    <location>
        <begin position="18"/>
        <end position="31"/>
    </location>
</feature>
<organism evidence="3 4">
    <name type="scientific">Cognatiyoonia sediminum</name>
    <dbReference type="NCBI Taxonomy" id="1508389"/>
    <lineage>
        <taxon>Bacteria</taxon>
        <taxon>Pseudomonadati</taxon>
        <taxon>Pseudomonadota</taxon>
        <taxon>Alphaproteobacteria</taxon>
        <taxon>Rhodobacterales</taxon>
        <taxon>Paracoccaceae</taxon>
        <taxon>Cognatiyoonia</taxon>
    </lineage>
</organism>
<keyword evidence="2" id="KW-0732">Signal</keyword>